<feature type="coiled-coil region" evidence="1">
    <location>
        <begin position="24"/>
        <end position="65"/>
    </location>
</feature>
<dbReference type="GeneID" id="25916983"/>
<name>A0A0L0F483_9EUKA</name>
<accession>A0A0L0F483</accession>
<proteinExistence type="predicted"/>
<dbReference type="AlphaFoldDB" id="A0A0L0F483"/>
<reference evidence="2 3" key="1">
    <citation type="submission" date="2011-02" db="EMBL/GenBank/DDBJ databases">
        <title>The Genome Sequence of Sphaeroforma arctica JP610.</title>
        <authorList>
            <consortium name="The Broad Institute Genome Sequencing Platform"/>
            <person name="Russ C."/>
            <person name="Cuomo C."/>
            <person name="Young S.K."/>
            <person name="Zeng Q."/>
            <person name="Gargeya S."/>
            <person name="Alvarado L."/>
            <person name="Berlin A."/>
            <person name="Chapman S.B."/>
            <person name="Chen Z."/>
            <person name="Freedman E."/>
            <person name="Gellesch M."/>
            <person name="Goldberg J."/>
            <person name="Griggs A."/>
            <person name="Gujja S."/>
            <person name="Heilman E."/>
            <person name="Heiman D."/>
            <person name="Howarth C."/>
            <person name="Mehta T."/>
            <person name="Neiman D."/>
            <person name="Pearson M."/>
            <person name="Roberts A."/>
            <person name="Saif S."/>
            <person name="Shea T."/>
            <person name="Shenoy N."/>
            <person name="Sisk P."/>
            <person name="Stolte C."/>
            <person name="Sykes S."/>
            <person name="White J."/>
            <person name="Yandava C."/>
            <person name="Burger G."/>
            <person name="Gray M.W."/>
            <person name="Holland P.W.H."/>
            <person name="King N."/>
            <person name="Lang F.B.F."/>
            <person name="Roger A.J."/>
            <person name="Ruiz-Trillo I."/>
            <person name="Haas B."/>
            <person name="Nusbaum C."/>
            <person name="Birren B."/>
        </authorList>
    </citation>
    <scope>NUCLEOTIDE SEQUENCE [LARGE SCALE GENOMIC DNA]</scope>
    <source>
        <strain evidence="2 3">JP610</strain>
    </source>
</reference>
<organism evidence="2 3">
    <name type="scientific">Sphaeroforma arctica JP610</name>
    <dbReference type="NCBI Taxonomy" id="667725"/>
    <lineage>
        <taxon>Eukaryota</taxon>
        <taxon>Ichthyosporea</taxon>
        <taxon>Ichthyophonida</taxon>
        <taxon>Sphaeroforma</taxon>
    </lineage>
</organism>
<keyword evidence="3" id="KW-1185">Reference proteome</keyword>
<dbReference type="RefSeq" id="XP_014144890.1">
    <property type="nucleotide sequence ID" value="XM_014289415.1"/>
</dbReference>
<evidence type="ECO:0000256" key="1">
    <source>
        <dbReference type="SAM" id="Coils"/>
    </source>
</evidence>
<dbReference type="PROSITE" id="PS51257">
    <property type="entry name" value="PROKAR_LIPOPROTEIN"/>
    <property type="match status" value="1"/>
</dbReference>
<protein>
    <submittedName>
        <fullName evidence="2">Uncharacterized protein</fullName>
    </submittedName>
</protein>
<keyword evidence="1" id="KW-0175">Coiled coil</keyword>
<sequence>MILCGRGVNLFLNHTAICSCLWNESQATKKAEELAEKVLDYEAEKTEYARNYAELEKKLEEMHDQMSLAPA</sequence>
<feature type="non-terminal residue" evidence="2">
    <location>
        <position position="71"/>
    </location>
</feature>
<evidence type="ECO:0000313" key="2">
    <source>
        <dbReference type="EMBL" id="KNC70988.1"/>
    </source>
</evidence>
<dbReference type="Proteomes" id="UP000054560">
    <property type="component" value="Unassembled WGS sequence"/>
</dbReference>
<gene>
    <name evidence="2" type="ORF">SARC_16479</name>
</gene>
<evidence type="ECO:0000313" key="3">
    <source>
        <dbReference type="Proteomes" id="UP000054560"/>
    </source>
</evidence>
<dbReference type="EMBL" id="KQ249766">
    <property type="protein sequence ID" value="KNC70988.1"/>
    <property type="molecule type" value="Genomic_DNA"/>
</dbReference>